<keyword evidence="2" id="KW-0285">Flavoprotein</keyword>
<dbReference type="Gene3D" id="3.10.20.30">
    <property type="match status" value="1"/>
</dbReference>
<evidence type="ECO:0000259" key="9">
    <source>
        <dbReference type="PROSITE" id="PS51085"/>
    </source>
</evidence>
<dbReference type="EMBL" id="JAVYII010000004">
    <property type="protein sequence ID" value="MDT9593324.1"/>
    <property type="molecule type" value="Genomic_DNA"/>
</dbReference>
<evidence type="ECO:0000256" key="1">
    <source>
        <dbReference type="ARBA" id="ARBA00001974"/>
    </source>
</evidence>
<dbReference type="InterPro" id="IPR017927">
    <property type="entry name" value="FAD-bd_FR_type"/>
</dbReference>
<evidence type="ECO:0000256" key="3">
    <source>
        <dbReference type="ARBA" id="ARBA00022714"/>
    </source>
</evidence>
<dbReference type="InterPro" id="IPR008333">
    <property type="entry name" value="Cbr1-like_FAD-bd_dom"/>
</dbReference>
<protein>
    <submittedName>
        <fullName evidence="11">Iron-sulfur cluster-binding domain-containing protein</fullName>
    </submittedName>
</protein>
<dbReference type="SUPFAM" id="SSF54292">
    <property type="entry name" value="2Fe-2S ferredoxin-like"/>
    <property type="match status" value="1"/>
</dbReference>
<evidence type="ECO:0000313" key="12">
    <source>
        <dbReference type="Proteomes" id="UP001268542"/>
    </source>
</evidence>
<comment type="cofactor">
    <cofactor evidence="1">
        <name>FAD</name>
        <dbReference type="ChEBI" id="CHEBI:57692"/>
    </cofactor>
</comment>
<dbReference type="Gene3D" id="3.40.50.80">
    <property type="entry name" value="Nucleotide-binding domain of ferredoxin-NADP reductase (FNR) module"/>
    <property type="match status" value="1"/>
</dbReference>
<evidence type="ECO:0000256" key="5">
    <source>
        <dbReference type="ARBA" id="ARBA00022827"/>
    </source>
</evidence>
<feature type="domain" description="FAD-binding FR-type" evidence="10">
    <location>
        <begin position="54"/>
        <end position="156"/>
    </location>
</feature>
<keyword evidence="12" id="KW-1185">Reference proteome</keyword>
<keyword evidence="8" id="KW-0411">Iron-sulfur</keyword>
<evidence type="ECO:0000256" key="8">
    <source>
        <dbReference type="ARBA" id="ARBA00023014"/>
    </source>
</evidence>
<name>A0ABU3PVW7_9ACTN</name>
<dbReference type="SUPFAM" id="SSF63380">
    <property type="entry name" value="Riboflavin synthase domain-like"/>
    <property type="match status" value="1"/>
</dbReference>
<proteinExistence type="predicted"/>
<dbReference type="InterPro" id="IPR012675">
    <property type="entry name" value="Beta-grasp_dom_sf"/>
</dbReference>
<dbReference type="Proteomes" id="UP001268542">
    <property type="component" value="Unassembled WGS sequence"/>
</dbReference>
<dbReference type="PRINTS" id="PR00410">
    <property type="entry name" value="PHEHYDRXLASE"/>
</dbReference>
<evidence type="ECO:0000259" key="10">
    <source>
        <dbReference type="PROSITE" id="PS51384"/>
    </source>
</evidence>
<dbReference type="PROSITE" id="PS51085">
    <property type="entry name" value="2FE2S_FER_2"/>
    <property type="match status" value="1"/>
</dbReference>
<dbReference type="InterPro" id="IPR001041">
    <property type="entry name" value="2Fe-2S_ferredoxin-type"/>
</dbReference>
<comment type="caution">
    <text evidence="11">The sequence shown here is derived from an EMBL/GenBank/DDBJ whole genome shotgun (WGS) entry which is preliminary data.</text>
</comment>
<dbReference type="CDD" id="cd00207">
    <property type="entry name" value="fer2"/>
    <property type="match status" value="1"/>
</dbReference>
<dbReference type="PANTHER" id="PTHR47354">
    <property type="entry name" value="NADH OXIDOREDUCTASE HCR"/>
    <property type="match status" value="1"/>
</dbReference>
<keyword evidence="3" id="KW-0001">2Fe-2S</keyword>
<evidence type="ECO:0000313" key="11">
    <source>
        <dbReference type="EMBL" id="MDT9593324.1"/>
    </source>
</evidence>
<evidence type="ECO:0000256" key="7">
    <source>
        <dbReference type="ARBA" id="ARBA00023004"/>
    </source>
</evidence>
<evidence type="ECO:0000256" key="6">
    <source>
        <dbReference type="ARBA" id="ARBA00023002"/>
    </source>
</evidence>
<evidence type="ECO:0000256" key="2">
    <source>
        <dbReference type="ARBA" id="ARBA00022630"/>
    </source>
</evidence>
<reference evidence="11 12" key="1">
    <citation type="submission" date="2023-08" db="EMBL/GenBank/DDBJ databases">
        <title>Nocardioides seae sp. nov., a bacterium isolated from a soil.</title>
        <authorList>
            <person name="Wang X."/>
        </authorList>
    </citation>
    <scope>NUCLEOTIDE SEQUENCE [LARGE SCALE GENOMIC DNA]</scope>
    <source>
        <strain evidence="11 12">YZH12</strain>
    </source>
</reference>
<feature type="domain" description="2Fe-2S ferredoxin-type" evidence="9">
    <location>
        <begin position="302"/>
        <end position="390"/>
    </location>
</feature>
<dbReference type="Pfam" id="PF00111">
    <property type="entry name" value="Fer2"/>
    <property type="match status" value="1"/>
</dbReference>
<dbReference type="Gene3D" id="2.40.30.10">
    <property type="entry name" value="Translation factors"/>
    <property type="match status" value="1"/>
</dbReference>
<dbReference type="PANTHER" id="PTHR47354:SF6">
    <property type="entry name" value="NADH OXIDOREDUCTASE HCR"/>
    <property type="match status" value="1"/>
</dbReference>
<sequence length="390" mass="41117">MTSLTPLLQAQTGLTGRRAAWASLRTRLEKVANAAVTPLVPADYLDLFHPLRAGAELRGRVVSVESETADAATIVIRPGSDWAGHVPGQYVRVGVDVDGVRQWRAYSLTHGPRRDGCISITVKAVPEGVVSNHLVHRVRVGTLLHLEQATGEFVLAPEVTDGPDVARLLFVTAGSGVTPVVGMLRNLFPVTDSGVVRPRRSAHLDITVVHVAPSRPDSIFLRDLEALDAAGAIRLVARYDDAHGFLDVDDLESLVPDLAGRTTYACGPGGLLDVLTAHHEARGLPLFTEQFRPSTLVVGEGGTVSFRNGATVEADGSSPLLDVGEAAGVLMPSGCRMGVCFGCVIPLKEGAVRDLRNGEVTTAVPGETGPEGVRIQTCITAAAGPCHLDI</sequence>
<dbReference type="PROSITE" id="PS51384">
    <property type="entry name" value="FAD_FR"/>
    <property type="match status" value="1"/>
</dbReference>
<evidence type="ECO:0000256" key="4">
    <source>
        <dbReference type="ARBA" id="ARBA00022723"/>
    </source>
</evidence>
<dbReference type="InterPro" id="IPR039261">
    <property type="entry name" value="FNR_nucleotide-bd"/>
</dbReference>
<keyword evidence="4" id="KW-0479">Metal-binding</keyword>
<dbReference type="SUPFAM" id="SSF52343">
    <property type="entry name" value="Ferredoxin reductase-like, C-terminal NADP-linked domain"/>
    <property type="match status" value="1"/>
</dbReference>
<organism evidence="11 12">
    <name type="scientific">Nocardioides imazamoxiresistens</name>
    <dbReference type="NCBI Taxonomy" id="3231893"/>
    <lineage>
        <taxon>Bacteria</taxon>
        <taxon>Bacillati</taxon>
        <taxon>Actinomycetota</taxon>
        <taxon>Actinomycetes</taxon>
        <taxon>Propionibacteriales</taxon>
        <taxon>Nocardioidaceae</taxon>
        <taxon>Nocardioides</taxon>
    </lineage>
</organism>
<dbReference type="RefSeq" id="WP_315732796.1">
    <property type="nucleotide sequence ID" value="NZ_JAVYII010000004.1"/>
</dbReference>
<keyword evidence="7" id="KW-0408">Iron</keyword>
<gene>
    <name evidence="11" type="ORF">RDV89_09615</name>
</gene>
<dbReference type="Pfam" id="PF00970">
    <property type="entry name" value="FAD_binding_6"/>
    <property type="match status" value="1"/>
</dbReference>
<dbReference type="InterPro" id="IPR050415">
    <property type="entry name" value="MRET"/>
</dbReference>
<dbReference type="InterPro" id="IPR036010">
    <property type="entry name" value="2Fe-2S_ferredoxin-like_sf"/>
</dbReference>
<keyword evidence="6" id="KW-0560">Oxidoreductase</keyword>
<accession>A0ABU3PVW7</accession>
<keyword evidence="5" id="KW-0274">FAD</keyword>
<dbReference type="InterPro" id="IPR017938">
    <property type="entry name" value="Riboflavin_synthase-like_b-brl"/>
</dbReference>